<evidence type="ECO:0000259" key="13">
    <source>
        <dbReference type="PROSITE" id="PS50157"/>
    </source>
</evidence>
<dbReference type="PROSITE" id="PS00028">
    <property type="entry name" value="ZINC_FINGER_C2H2_1"/>
    <property type="match status" value="1"/>
</dbReference>
<comment type="subcellular location">
    <subcellularLocation>
        <location evidence="1">Nucleus</location>
    </subcellularLocation>
</comment>
<dbReference type="RefSeq" id="XP_032806276.1">
    <property type="nucleotide sequence ID" value="XM_032950385.1"/>
</dbReference>
<evidence type="ECO:0000256" key="8">
    <source>
        <dbReference type="ARBA" id="ARBA00023163"/>
    </source>
</evidence>
<organism evidence="14 15">
    <name type="scientific">Petromyzon marinus</name>
    <name type="common">Sea lamprey</name>
    <dbReference type="NCBI Taxonomy" id="7757"/>
    <lineage>
        <taxon>Eukaryota</taxon>
        <taxon>Metazoa</taxon>
        <taxon>Chordata</taxon>
        <taxon>Craniata</taxon>
        <taxon>Vertebrata</taxon>
        <taxon>Cyclostomata</taxon>
        <taxon>Hyperoartia</taxon>
        <taxon>Petromyzontiformes</taxon>
        <taxon>Petromyzontidae</taxon>
        <taxon>Petromyzon</taxon>
    </lineage>
</organism>
<dbReference type="PROSITE" id="PS50097">
    <property type="entry name" value="BTB"/>
    <property type="match status" value="1"/>
</dbReference>
<feature type="compositionally biased region" description="Basic and acidic residues" evidence="11">
    <location>
        <begin position="194"/>
        <end position="209"/>
    </location>
</feature>
<evidence type="ECO:0000256" key="11">
    <source>
        <dbReference type="SAM" id="MobiDB-lite"/>
    </source>
</evidence>
<keyword evidence="7" id="KW-0238">DNA-binding</keyword>
<dbReference type="GO" id="GO:0000978">
    <property type="term" value="F:RNA polymerase II cis-regulatory region sequence-specific DNA binding"/>
    <property type="evidence" value="ECO:0007669"/>
    <property type="project" value="TreeGrafter"/>
</dbReference>
<dbReference type="InterPro" id="IPR036236">
    <property type="entry name" value="Znf_C2H2_sf"/>
</dbReference>
<keyword evidence="8" id="KW-0804">Transcription</keyword>
<dbReference type="Gene3D" id="3.30.710.10">
    <property type="entry name" value="Potassium Channel Kv1.1, Chain A"/>
    <property type="match status" value="1"/>
</dbReference>
<dbReference type="SMART" id="SM00355">
    <property type="entry name" value="ZnF_C2H2"/>
    <property type="match status" value="6"/>
</dbReference>
<dbReference type="PANTHER" id="PTHR46105:SF5">
    <property type="entry name" value="ZINC FINGER AND BTB DOMAIN-CONTAINING PROTEIN 44 ISOFORM X1"/>
    <property type="match status" value="1"/>
</dbReference>
<gene>
    <name evidence="15" type="primary">LOC116940489</name>
</gene>
<evidence type="ECO:0000256" key="10">
    <source>
        <dbReference type="PROSITE-ProRule" id="PRU00042"/>
    </source>
</evidence>
<reference evidence="15" key="1">
    <citation type="submission" date="2025-08" db="UniProtKB">
        <authorList>
            <consortium name="RefSeq"/>
        </authorList>
    </citation>
    <scope>IDENTIFICATION</scope>
    <source>
        <tissue evidence="15">Sperm</tissue>
    </source>
</reference>
<dbReference type="InterPro" id="IPR011333">
    <property type="entry name" value="SKP1/BTB/POZ_sf"/>
</dbReference>
<dbReference type="KEGG" id="pmrn:116940489"/>
<evidence type="ECO:0000259" key="12">
    <source>
        <dbReference type="PROSITE" id="PS50097"/>
    </source>
</evidence>
<keyword evidence="5" id="KW-0862">Zinc</keyword>
<protein>
    <submittedName>
        <fullName evidence="15">Zinc finger and BTB domain-containing protein 39-like</fullName>
    </submittedName>
</protein>
<evidence type="ECO:0000256" key="7">
    <source>
        <dbReference type="ARBA" id="ARBA00023125"/>
    </source>
</evidence>
<dbReference type="InterPro" id="IPR000210">
    <property type="entry name" value="BTB/POZ_dom"/>
</dbReference>
<evidence type="ECO:0000256" key="5">
    <source>
        <dbReference type="ARBA" id="ARBA00022833"/>
    </source>
</evidence>
<feature type="region of interest" description="Disordered" evidence="11">
    <location>
        <begin position="247"/>
        <end position="266"/>
    </location>
</feature>
<dbReference type="SMART" id="SM00225">
    <property type="entry name" value="BTB"/>
    <property type="match status" value="1"/>
</dbReference>
<dbReference type="SUPFAM" id="SSF54695">
    <property type="entry name" value="POZ domain"/>
    <property type="match status" value="1"/>
</dbReference>
<dbReference type="GO" id="GO:0000981">
    <property type="term" value="F:DNA-binding transcription factor activity, RNA polymerase II-specific"/>
    <property type="evidence" value="ECO:0007669"/>
    <property type="project" value="TreeGrafter"/>
</dbReference>
<keyword evidence="3" id="KW-0677">Repeat</keyword>
<dbReference type="Pfam" id="PF00651">
    <property type="entry name" value="BTB"/>
    <property type="match status" value="1"/>
</dbReference>
<evidence type="ECO:0000256" key="2">
    <source>
        <dbReference type="ARBA" id="ARBA00022723"/>
    </source>
</evidence>
<dbReference type="PANTHER" id="PTHR46105">
    <property type="entry name" value="AGAP004733-PA"/>
    <property type="match status" value="1"/>
</dbReference>
<feature type="domain" description="C2H2-type" evidence="13">
    <location>
        <begin position="404"/>
        <end position="431"/>
    </location>
</feature>
<dbReference type="Proteomes" id="UP001318040">
    <property type="component" value="Chromosome 9"/>
</dbReference>
<dbReference type="Gene3D" id="3.30.160.60">
    <property type="entry name" value="Classic Zinc Finger"/>
    <property type="match status" value="2"/>
</dbReference>
<sequence>MADDPVGEELSLVNDNHLPDLLRELCELREKGSFCDVVVEVQSRRYLAHKAVLSSTCRYFRSLFLDVPCSSMGPFVIDFLTIKLFHQILEFVYKGHIKADKVEIRDLYKAAKDLGLDCLEEICQRTVPLEYLEECSDSESEISQSLSDAGAQMSPSADGCVEDGGAISAEIHNDVDGGGKTNAKHKAENCVTKNKGEKSRQSNDARSSDSVHSQPCNGNKPQKSVKAGKNSEQEFCISNVESMSRRAGERAVAEAPPDKHDSAQRRGDLNYTTVGICEVKMEPLDEEAFILPSRKESCLSHVGLKANDNENEMVQSSDVKHRDPNSPMLGIDGSRHMEVIHAMQSYPMVAADGKLRNQLHMNDFAPRLPVGAADSFVLCQVCGEFVQEMGLKDHAAVHLDLATMECKVCGVAFGSFGEAVEHVLLHTGITASPCEGCGEVFLSKDSLSLHVRDCGKGEPKDHLDDFQMDESEGLDGGPPERVFCQVCGVSLPRKFLAVRKHAKCHVDSEKRECRVCGRKCNYLSNVIKHTLIHIGVCLFTCDICGKKFLNRNNLMAHRRRVCLNSRCYLSEGAWQHMVDENHPLGELDLSHSSATADGPEEVLGTDVSE</sequence>
<feature type="compositionally biased region" description="Polar residues" evidence="11">
    <location>
        <begin position="210"/>
        <end position="222"/>
    </location>
</feature>
<evidence type="ECO:0000313" key="14">
    <source>
        <dbReference type="Proteomes" id="UP001318040"/>
    </source>
</evidence>
<dbReference type="SUPFAM" id="SSF57667">
    <property type="entry name" value="beta-beta-alpha zinc fingers"/>
    <property type="match status" value="2"/>
</dbReference>
<name>A0AAJ7SVA9_PETMA</name>
<dbReference type="InterPro" id="IPR013087">
    <property type="entry name" value="Znf_C2H2_type"/>
</dbReference>
<proteinExistence type="predicted"/>
<feature type="region of interest" description="Disordered" evidence="11">
    <location>
        <begin position="589"/>
        <end position="609"/>
    </location>
</feature>
<feature type="domain" description="C2H2-type" evidence="13">
    <location>
        <begin position="539"/>
        <end position="567"/>
    </location>
</feature>
<dbReference type="GO" id="GO:0005634">
    <property type="term" value="C:nucleus"/>
    <property type="evidence" value="ECO:0007669"/>
    <property type="project" value="UniProtKB-SubCell"/>
</dbReference>
<evidence type="ECO:0000256" key="9">
    <source>
        <dbReference type="ARBA" id="ARBA00023242"/>
    </source>
</evidence>
<keyword evidence="9" id="KW-0539">Nucleus</keyword>
<feature type="domain" description="C2H2-type" evidence="13">
    <location>
        <begin position="432"/>
        <end position="460"/>
    </location>
</feature>
<dbReference type="Pfam" id="PF00096">
    <property type="entry name" value="zf-C2H2"/>
    <property type="match status" value="1"/>
</dbReference>
<feature type="domain" description="BTB" evidence="12">
    <location>
        <begin position="35"/>
        <end position="101"/>
    </location>
</feature>
<keyword evidence="4 10" id="KW-0863">Zinc-finger</keyword>
<evidence type="ECO:0000256" key="4">
    <source>
        <dbReference type="ARBA" id="ARBA00022771"/>
    </source>
</evidence>
<dbReference type="AlphaFoldDB" id="A0AAJ7SVA9"/>
<accession>A0AAJ7SVA9</accession>
<keyword evidence="14" id="KW-1185">Reference proteome</keyword>
<dbReference type="GO" id="GO:0008270">
    <property type="term" value="F:zinc ion binding"/>
    <property type="evidence" value="ECO:0007669"/>
    <property type="project" value="UniProtKB-KW"/>
</dbReference>
<evidence type="ECO:0000256" key="3">
    <source>
        <dbReference type="ARBA" id="ARBA00022737"/>
    </source>
</evidence>
<feature type="region of interest" description="Disordered" evidence="11">
    <location>
        <begin position="143"/>
        <end position="231"/>
    </location>
</feature>
<dbReference type="PROSITE" id="PS50157">
    <property type="entry name" value="ZINC_FINGER_C2H2_2"/>
    <property type="match status" value="3"/>
</dbReference>
<evidence type="ECO:0000313" key="15">
    <source>
        <dbReference type="RefSeq" id="XP_032806276.1"/>
    </source>
</evidence>
<keyword evidence="2" id="KW-0479">Metal-binding</keyword>
<evidence type="ECO:0000256" key="1">
    <source>
        <dbReference type="ARBA" id="ARBA00004123"/>
    </source>
</evidence>
<keyword evidence="6" id="KW-0805">Transcription regulation</keyword>
<evidence type="ECO:0000256" key="6">
    <source>
        <dbReference type="ARBA" id="ARBA00023015"/>
    </source>
</evidence>
<dbReference type="InterPro" id="IPR050457">
    <property type="entry name" value="ZnFinger_BTB_dom_contain"/>
</dbReference>